<dbReference type="InterPro" id="IPR000086">
    <property type="entry name" value="NUDIX_hydrolase_dom"/>
</dbReference>
<evidence type="ECO:0000256" key="16">
    <source>
        <dbReference type="ARBA" id="ARBA00060003"/>
    </source>
</evidence>
<keyword evidence="10" id="KW-0694">RNA-binding</keyword>
<evidence type="ECO:0000256" key="17">
    <source>
        <dbReference type="ARBA" id="ARBA00068566"/>
    </source>
</evidence>
<evidence type="ECO:0000313" key="21">
    <source>
        <dbReference type="Proteomes" id="UP000694414"/>
    </source>
</evidence>
<dbReference type="GO" id="GO:0000932">
    <property type="term" value="C:P-body"/>
    <property type="evidence" value="ECO:0007669"/>
    <property type="project" value="UniProtKB-SubCell"/>
</dbReference>
<dbReference type="Pfam" id="PF05026">
    <property type="entry name" value="DCP2"/>
    <property type="match status" value="1"/>
</dbReference>
<dbReference type="Gene3D" id="1.10.10.1050">
    <property type="entry name" value="Dcp2, box A domain"/>
    <property type="match status" value="1"/>
</dbReference>
<dbReference type="FunFam" id="1.10.10.1050:FF:000001">
    <property type="entry name" value="M7GpppN-mRNA hydrolase isoform 2"/>
    <property type="match status" value="1"/>
</dbReference>
<dbReference type="Proteomes" id="UP000694414">
    <property type="component" value="Unplaced"/>
</dbReference>
<dbReference type="SMART" id="SM01125">
    <property type="entry name" value="DCP2"/>
    <property type="match status" value="1"/>
</dbReference>
<dbReference type="GO" id="GO:0030145">
    <property type="term" value="F:manganese ion binding"/>
    <property type="evidence" value="ECO:0007669"/>
    <property type="project" value="InterPro"/>
</dbReference>
<dbReference type="Pfam" id="PF00293">
    <property type="entry name" value="NUDIX"/>
    <property type="match status" value="1"/>
</dbReference>
<evidence type="ECO:0000256" key="15">
    <source>
        <dbReference type="ARBA" id="ARBA00047661"/>
    </source>
</evidence>
<evidence type="ECO:0000256" key="3">
    <source>
        <dbReference type="ARBA" id="ARBA00004123"/>
    </source>
</evidence>
<reference evidence="20" key="1">
    <citation type="submission" date="2025-08" db="UniProtKB">
        <authorList>
            <consortium name="Ensembl"/>
        </authorList>
    </citation>
    <scope>IDENTIFICATION</scope>
</reference>
<evidence type="ECO:0000313" key="20">
    <source>
        <dbReference type="Ensembl" id="ENSPSMP00000036648.1"/>
    </source>
</evidence>
<dbReference type="Gene3D" id="3.90.79.10">
    <property type="entry name" value="Nucleoside Triphosphate Pyrophosphohydrolase"/>
    <property type="match status" value="1"/>
</dbReference>
<dbReference type="InterPro" id="IPR036189">
    <property type="entry name" value="DCP2_BoxA_sf"/>
</dbReference>
<sequence>METKRVEIPGSVLDDLCSRFILHIPSEERDNAIRVCFQIELAHWFYLDFYMQNTPGLPQCGIRDFAKAVFSHCPFLLPQGEDVEKVLDEWKEYKMGVPTYGAIILDETLENVLLVQGYLAKSGWGFPKGKVNKEEAPHDCAAREVFEETGFDIKDYICKDDYIELRINDQLARLYIIPGIPKDTKFNPKTRREIRNIEWFSIEKLPCHRNDMTPKSKLGLAPNKFFMAIPFIRPLRDWLSRRFGDSSDSDNGFSSAGSTPAKPYTVEKLSRTKLRHSQQLFPDGSPGDQWVKHRQPLQQKPYNNHSEMSDLLKAKKCEKKLHPRKLQDNFETDAVYDLPCSGEDQLLEHAEGQSVACNGHCKFPFSSRAFLSFKFDHNAIMKILDL</sequence>
<dbReference type="EC" id="3.6.1.62" evidence="14"/>
<dbReference type="GeneTree" id="ENSGT00390000018878"/>
<evidence type="ECO:0000256" key="14">
    <source>
        <dbReference type="ARBA" id="ARBA00026102"/>
    </source>
</evidence>
<comment type="subcellular location">
    <subcellularLocation>
        <location evidence="4">Cytoplasm</location>
        <location evidence="4">P-body</location>
    </subcellularLocation>
    <subcellularLocation>
        <location evidence="3">Nucleus</location>
    </subcellularLocation>
</comment>
<comment type="cofactor">
    <cofactor evidence="2">
        <name>Mg(2+)</name>
        <dbReference type="ChEBI" id="CHEBI:18420"/>
    </cofactor>
</comment>
<evidence type="ECO:0000256" key="5">
    <source>
        <dbReference type="ARBA" id="ARBA00005279"/>
    </source>
</evidence>
<dbReference type="InterPro" id="IPR015797">
    <property type="entry name" value="NUDIX_hydrolase-like_dom_sf"/>
</dbReference>
<evidence type="ECO:0000256" key="12">
    <source>
        <dbReference type="ARBA" id="ARBA00023211"/>
    </source>
</evidence>
<protein>
    <recommendedName>
        <fullName evidence="17">m7GpppN-mRNA hydrolase</fullName>
        <ecNumber evidence="14">3.6.1.62</ecNumber>
    </recommendedName>
    <alternativeName>
        <fullName evidence="18">mRNA-decapping enzyme 2</fullName>
    </alternativeName>
</protein>
<evidence type="ECO:0000256" key="8">
    <source>
        <dbReference type="ARBA" id="ARBA00022723"/>
    </source>
</evidence>
<dbReference type="FunFam" id="3.90.79.10:FF:000003">
    <property type="entry name" value="M7GpppN-mRNA hydrolase isoform 2"/>
    <property type="match status" value="1"/>
</dbReference>
<proteinExistence type="inferred from homology"/>
<keyword evidence="6" id="KW-0963">Cytoplasm</keyword>
<dbReference type="GO" id="GO:0000184">
    <property type="term" value="P:nuclear-transcribed mRNA catabolic process, nonsense-mediated decay"/>
    <property type="evidence" value="ECO:0007669"/>
    <property type="project" value="UniProtKB-KW"/>
</dbReference>
<keyword evidence="13" id="KW-0539">Nucleus</keyword>
<keyword evidence="21" id="KW-1185">Reference proteome</keyword>
<comment type="function">
    <text evidence="16">Decapping metalloenzyme that catalyzes the cleavage of the cap structure on mRNAs. Removes the 7-methyl guanine cap structure from mRNA molecules, yielding a 5'-phosphorylated mRNA fragment and 7m-GDP. Necessary for the degradation of mRNAs, both in normal mRNA turnover and in nonsense-mediated mRNA decay. Plays a role in replication-dependent histone mRNA degradation. Has higher activity towards mRNAs that lack a poly(A) tail. Has no activity towards a cap structure lacking an RNA moiety. The presence of a N(6)-methyladenosine methylation at the second transcribed position of mRNAs (N(6),2'-O-dimethyladenosine cap; m6A(m)) provides resistance to DCP2-mediated decapping. Blocks autophagy in nutrient-rich conditions by repressing the expression of ATG-related genes through degradation of their transcripts.</text>
</comment>
<comment type="cofactor">
    <cofactor evidence="1">
        <name>Mn(2+)</name>
        <dbReference type="ChEBI" id="CHEBI:29035"/>
    </cofactor>
</comment>
<evidence type="ECO:0000256" key="13">
    <source>
        <dbReference type="ARBA" id="ARBA00023242"/>
    </source>
</evidence>
<evidence type="ECO:0000256" key="6">
    <source>
        <dbReference type="ARBA" id="ARBA00022490"/>
    </source>
</evidence>
<dbReference type="GO" id="GO:0000290">
    <property type="term" value="P:deadenylation-dependent decapping of nuclear-transcribed mRNA"/>
    <property type="evidence" value="ECO:0007669"/>
    <property type="project" value="InterPro"/>
</dbReference>
<keyword evidence="8" id="KW-0479">Metal-binding</keyword>
<name>A0A8C9AXJ0_PROSS</name>
<dbReference type="InterPro" id="IPR020084">
    <property type="entry name" value="NUDIX_hydrolase_CS"/>
</dbReference>
<dbReference type="PANTHER" id="PTHR23114:SF17">
    <property type="entry name" value="M7GPPPN-MRNA HYDROLASE"/>
    <property type="match status" value="1"/>
</dbReference>
<evidence type="ECO:0000256" key="1">
    <source>
        <dbReference type="ARBA" id="ARBA00001936"/>
    </source>
</evidence>
<evidence type="ECO:0000256" key="4">
    <source>
        <dbReference type="ARBA" id="ARBA00004201"/>
    </source>
</evidence>
<keyword evidence="9" id="KW-0378">Hydrolase</keyword>
<reference evidence="20" key="2">
    <citation type="submission" date="2025-09" db="UniProtKB">
        <authorList>
            <consortium name="Ensembl"/>
        </authorList>
    </citation>
    <scope>IDENTIFICATION</scope>
</reference>
<dbReference type="GO" id="GO:0140933">
    <property type="term" value="F:5'-(N(7)-methylguanosine 5'-triphospho)-[mRNA] hydrolase activity"/>
    <property type="evidence" value="ECO:0007669"/>
    <property type="project" value="UniProtKB-EC"/>
</dbReference>
<organism evidence="20 21">
    <name type="scientific">Prolemur simus</name>
    <name type="common">Greater bamboo lemur</name>
    <name type="synonym">Hapalemur simus</name>
    <dbReference type="NCBI Taxonomy" id="1328070"/>
    <lineage>
        <taxon>Eukaryota</taxon>
        <taxon>Metazoa</taxon>
        <taxon>Chordata</taxon>
        <taxon>Craniata</taxon>
        <taxon>Vertebrata</taxon>
        <taxon>Euteleostomi</taxon>
        <taxon>Mammalia</taxon>
        <taxon>Eutheria</taxon>
        <taxon>Euarchontoglires</taxon>
        <taxon>Primates</taxon>
        <taxon>Strepsirrhini</taxon>
        <taxon>Lemuriformes</taxon>
        <taxon>Lemuridae</taxon>
        <taxon>Prolemur</taxon>
    </lineage>
</organism>
<dbReference type="CDD" id="cd03672">
    <property type="entry name" value="NUDIX_Dcp2p_Nudt20"/>
    <property type="match status" value="1"/>
</dbReference>
<evidence type="ECO:0000259" key="19">
    <source>
        <dbReference type="PROSITE" id="PS51462"/>
    </source>
</evidence>
<evidence type="ECO:0000256" key="10">
    <source>
        <dbReference type="ARBA" id="ARBA00022884"/>
    </source>
</evidence>
<feature type="domain" description="Nudix hydrolase" evidence="19">
    <location>
        <begin position="95"/>
        <end position="226"/>
    </location>
</feature>
<keyword evidence="11" id="KW-0866">Nonsense-mediated mRNA decay</keyword>
<accession>A0A8C9AXJ0</accession>
<dbReference type="AlphaFoldDB" id="A0A8C9AXJ0"/>
<dbReference type="GO" id="GO:0005634">
    <property type="term" value="C:nucleus"/>
    <property type="evidence" value="ECO:0007669"/>
    <property type="project" value="UniProtKB-SubCell"/>
</dbReference>
<gene>
    <name evidence="20" type="primary">DCP2</name>
</gene>
<evidence type="ECO:0000256" key="11">
    <source>
        <dbReference type="ARBA" id="ARBA00023161"/>
    </source>
</evidence>
<dbReference type="PROSITE" id="PS51462">
    <property type="entry name" value="NUDIX"/>
    <property type="match status" value="1"/>
</dbReference>
<evidence type="ECO:0000256" key="18">
    <source>
        <dbReference type="ARBA" id="ARBA00078183"/>
    </source>
</evidence>
<evidence type="ECO:0000256" key="9">
    <source>
        <dbReference type="ARBA" id="ARBA00022801"/>
    </source>
</evidence>
<comment type="similarity">
    <text evidence="5">Belongs to the Nudix hydrolase family. DCP2 subfamily.</text>
</comment>
<dbReference type="PROSITE" id="PS00893">
    <property type="entry name" value="NUDIX_BOX"/>
    <property type="match status" value="1"/>
</dbReference>
<dbReference type="SUPFAM" id="SSF55811">
    <property type="entry name" value="Nudix"/>
    <property type="match status" value="1"/>
</dbReference>
<dbReference type="InterPro" id="IPR007722">
    <property type="entry name" value="DCP2_BoxA"/>
</dbReference>
<dbReference type="InterPro" id="IPR044099">
    <property type="entry name" value="Dcp2_NUDIX"/>
</dbReference>
<dbReference type="PANTHER" id="PTHR23114">
    <property type="entry name" value="M7GPPPN-MRNA HYDROLASE"/>
    <property type="match status" value="1"/>
</dbReference>
<evidence type="ECO:0000256" key="7">
    <source>
        <dbReference type="ARBA" id="ARBA00022553"/>
    </source>
</evidence>
<comment type="catalytic activity">
    <reaction evidence="15">
        <text>a 5'-end (N(7)-methyl 5'-triphosphoguanosine)-ribonucleoside in mRNA + H2O = N(7)-methyl-GDP + a 5'-end phospho-ribonucleoside in mRNA + 2 H(+)</text>
        <dbReference type="Rhea" id="RHEA:67484"/>
        <dbReference type="Rhea" id="RHEA-COMP:15692"/>
        <dbReference type="Rhea" id="RHEA-COMP:17167"/>
        <dbReference type="ChEBI" id="CHEBI:15377"/>
        <dbReference type="ChEBI" id="CHEBI:15378"/>
        <dbReference type="ChEBI" id="CHEBI:63714"/>
        <dbReference type="ChEBI" id="CHEBI:138282"/>
        <dbReference type="ChEBI" id="CHEBI:156461"/>
        <dbReference type="EC" id="3.6.1.62"/>
    </reaction>
    <physiologicalReaction direction="left-to-right" evidence="15">
        <dbReference type="Rhea" id="RHEA:67485"/>
    </physiologicalReaction>
</comment>
<dbReference type="GO" id="GO:0003723">
    <property type="term" value="F:RNA binding"/>
    <property type="evidence" value="ECO:0007669"/>
    <property type="project" value="UniProtKB-KW"/>
</dbReference>
<evidence type="ECO:0000256" key="2">
    <source>
        <dbReference type="ARBA" id="ARBA00001946"/>
    </source>
</evidence>
<keyword evidence="12" id="KW-0464">Manganese</keyword>
<dbReference type="Ensembl" id="ENSPSMT00000042227.1">
    <property type="protein sequence ID" value="ENSPSMP00000036648.1"/>
    <property type="gene ID" value="ENSPSMG00000025207.1"/>
</dbReference>
<dbReference type="SUPFAM" id="SSF140586">
    <property type="entry name" value="Dcp2 domain-like"/>
    <property type="match status" value="1"/>
</dbReference>
<keyword evidence="7" id="KW-0597">Phosphoprotein</keyword>